<evidence type="ECO:0000313" key="3">
    <source>
        <dbReference type="Proteomes" id="UP000198948"/>
    </source>
</evidence>
<dbReference type="STRING" id="142588.SAMN04488559_101184"/>
<keyword evidence="1" id="KW-0472">Membrane</keyword>
<gene>
    <name evidence="2" type="ORF">SAMN04488559_101184</name>
</gene>
<dbReference type="InterPro" id="IPR009526">
    <property type="entry name" value="DUF1146"/>
</dbReference>
<evidence type="ECO:0000256" key="1">
    <source>
        <dbReference type="SAM" id="Phobius"/>
    </source>
</evidence>
<name>A0A1H9PWA4_9LACT</name>
<organism evidence="2 3">
    <name type="scientific">Isobaculum melis</name>
    <dbReference type="NCBI Taxonomy" id="142588"/>
    <lineage>
        <taxon>Bacteria</taxon>
        <taxon>Bacillati</taxon>
        <taxon>Bacillota</taxon>
        <taxon>Bacilli</taxon>
        <taxon>Lactobacillales</taxon>
        <taxon>Carnobacteriaceae</taxon>
        <taxon>Isobaculum</taxon>
    </lineage>
</organism>
<reference evidence="2 3" key="1">
    <citation type="submission" date="2016-10" db="EMBL/GenBank/DDBJ databases">
        <authorList>
            <person name="de Groot N.N."/>
        </authorList>
    </citation>
    <scope>NUCLEOTIDE SEQUENCE [LARGE SCALE GENOMIC DNA]</scope>
    <source>
        <strain evidence="2 3">DSM 13760</strain>
    </source>
</reference>
<keyword evidence="1" id="KW-0812">Transmembrane</keyword>
<feature type="transmembrane region" description="Helical" evidence="1">
    <location>
        <begin position="46"/>
        <end position="67"/>
    </location>
</feature>
<dbReference type="Proteomes" id="UP000198948">
    <property type="component" value="Unassembled WGS sequence"/>
</dbReference>
<proteinExistence type="predicted"/>
<evidence type="ECO:0000313" key="2">
    <source>
        <dbReference type="EMBL" id="SER52452.1"/>
    </source>
</evidence>
<dbReference type="EMBL" id="FOHA01000001">
    <property type="protein sequence ID" value="SER52452.1"/>
    <property type="molecule type" value="Genomic_DNA"/>
</dbReference>
<dbReference type="RefSeq" id="WP_092649336.1">
    <property type="nucleotide sequence ID" value="NZ_FOHA01000001.1"/>
</dbReference>
<dbReference type="NCBIfam" id="TIGR02327">
    <property type="entry name" value="int_mem_ywzB"/>
    <property type="match status" value="1"/>
</dbReference>
<keyword evidence="1" id="KW-1133">Transmembrane helix</keyword>
<dbReference type="Pfam" id="PF06612">
    <property type="entry name" value="DUF1146"/>
    <property type="match status" value="1"/>
</dbReference>
<sequence>MAQFGWNALLQIVSHFFFIMVSFWALQALRIEHLIKKDQVTRARLLYILLAVAIGLNVSNFFLDIVVQTKNIPFIFST</sequence>
<feature type="transmembrane region" description="Helical" evidence="1">
    <location>
        <begin position="6"/>
        <end position="26"/>
    </location>
</feature>
<accession>A0A1H9PWA4</accession>
<protein>
    <submittedName>
        <fullName evidence="2">Conserved hypothetical integral membrane protein</fullName>
    </submittedName>
</protein>
<dbReference type="OrthoDB" id="1651016at2"/>
<dbReference type="AlphaFoldDB" id="A0A1H9PWA4"/>
<keyword evidence="3" id="KW-1185">Reference proteome</keyword>